<reference evidence="1 2" key="1">
    <citation type="journal article" date="2023" name="Genes (Basel)">
        <title>Chromosome-Level Genome Assembly and Circadian Gene Repertoire of the Patagonia Blennie Eleginops maclovinus-The Closest Ancestral Proxy of Antarctic Cryonotothenioids.</title>
        <authorList>
            <person name="Cheng C.C."/>
            <person name="Rivera-Colon A.G."/>
            <person name="Minhas B.F."/>
            <person name="Wilson L."/>
            <person name="Rayamajhi N."/>
            <person name="Vargas-Chacoff L."/>
            <person name="Catchen J.M."/>
        </authorList>
    </citation>
    <scope>NUCLEOTIDE SEQUENCE [LARGE SCALE GENOMIC DNA]</scope>
    <source>
        <strain evidence="1">JMC-PN-2008</strain>
    </source>
</reference>
<dbReference type="Proteomes" id="UP001346869">
    <property type="component" value="Unassembled WGS sequence"/>
</dbReference>
<evidence type="ECO:0000313" key="1">
    <source>
        <dbReference type="EMBL" id="KAK5855766.1"/>
    </source>
</evidence>
<proteinExistence type="predicted"/>
<name>A0AAN7X172_ELEMC</name>
<protein>
    <submittedName>
        <fullName evidence="1">Uncharacterized protein</fullName>
    </submittedName>
</protein>
<comment type="caution">
    <text evidence="1">The sequence shown here is derived from an EMBL/GenBank/DDBJ whole genome shotgun (WGS) entry which is preliminary data.</text>
</comment>
<keyword evidence="2" id="KW-1185">Reference proteome</keyword>
<organism evidence="1 2">
    <name type="scientific">Eleginops maclovinus</name>
    <name type="common">Patagonian blennie</name>
    <name type="synonym">Eleginus maclovinus</name>
    <dbReference type="NCBI Taxonomy" id="56733"/>
    <lineage>
        <taxon>Eukaryota</taxon>
        <taxon>Metazoa</taxon>
        <taxon>Chordata</taxon>
        <taxon>Craniata</taxon>
        <taxon>Vertebrata</taxon>
        <taxon>Euteleostomi</taxon>
        <taxon>Actinopterygii</taxon>
        <taxon>Neopterygii</taxon>
        <taxon>Teleostei</taxon>
        <taxon>Neoteleostei</taxon>
        <taxon>Acanthomorphata</taxon>
        <taxon>Eupercaria</taxon>
        <taxon>Perciformes</taxon>
        <taxon>Notothenioidei</taxon>
        <taxon>Eleginopidae</taxon>
        <taxon>Eleginops</taxon>
    </lineage>
</organism>
<evidence type="ECO:0000313" key="2">
    <source>
        <dbReference type="Proteomes" id="UP001346869"/>
    </source>
</evidence>
<accession>A0AAN7X172</accession>
<reference evidence="1 2" key="2">
    <citation type="journal article" date="2023" name="Mol. Biol. Evol.">
        <title>Genomics of Secondarily Temperate Adaptation in the Only Non-Antarctic Icefish.</title>
        <authorList>
            <person name="Rivera-Colon A.G."/>
            <person name="Rayamajhi N."/>
            <person name="Minhas B.F."/>
            <person name="Madrigal G."/>
            <person name="Bilyk K.T."/>
            <person name="Yoon V."/>
            <person name="Hune M."/>
            <person name="Gregory S."/>
            <person name="Cheng C.H.C."/>
            <person name="Catchen J.M."/>
        </authorList>
    </citation>
    <scope>NUCLEOTIDE SEQUENCE [LARGE SCALE GENOMIC DNA]</scope>
    <source>
        <strain evidence="1">JMC-PN-2008</strain>
    </source>
</reference>
<dbReference type="AlphaFoldDB" id="A0AAN7X172"/>
<dbReference type="EMBL" id="JAUZQC010000017">
    <property type="protein sequence ID" value="KAK5855766.1"/>
    <property type="molecule type" value="Genomic_DNA"/>
</dbReference>
<sequence length="70" mass="8064">MEEREAVYKWGVHRFYGCRTNLLQHQVLNCPHRRILSPLEEKRSAPRQTPCTGIQLSLTSPTKLTTAEAD</sequence>
<gene>
    <name evidence="1" type="ORF">PBY51_007410</name>
</gene>